<evidence type="ECO:0000256" key="2">
    <source>
        <dbReference type="ARBA" id="ARBA00004167"/>
    </source>
</evidence>
<name>A0A3F3PWB0_9EURO</name>
<feature type="binding site" description="axial binding residue" evidence="15">
    <location>
        <position position="447"/>
    </location>
    <ligand>
        <name>heme</name>
        <dbReference type="ChEBI" id="CHEBI:30413"/>
    </ligand>
    <ligandPart>
        <name>Fe</name>
        <dbReference type="ChEBI" id="CHEBI:18248"/>
    </ligandPart>
</feature>
<evidence type="ECO:0000256" key="10">
    <source>
        <dbReference type="ARBA" id="ARBA00023004"/>
    </source>
</evidence>
<comment type="cofactor">
    <cofactor evidence="1 15">
        <name>heme</name>
        <dbReference type="ChEBI" id="CHEBI:30413"/>
    </cofactor>
</comment>
<dbReference type="GO" id="GO:0004497">
    <property type="term" value="F:monooxygenase activity"/>
    <property type="evidence" value="ECO:0007669"/>
    <property type="project" value="UniProtKB-KW"/>
</dbReference>
<keyword evidence="7 15" id="KW-0479">Metal-binding</keyword>
<dbReference type="InterPro" id="IPR050121">
    <property type="entry name" value="Cytochrome_P450_monoxygenase"/>
</dbReference>
<proteinExistence type="inferred from homology"/>
<keyword evidence="9 16" id="KW-0560">Oxidoreductase</keyword>
<protein>
    <recommendedName>
        <fullName evidence="14">Cytochrome P450 monooxygenase otaC</fullName>
    </recommendedName>
</protein>
<evidence type="ECO:0000256" key="4">
    <source>
        <dbReference type="ARBA" id="ARBA00010617"/>
    </source>
</evidence>
<evidence type="ECO:0000256" key="3">
    <source>
        <dbReference type="ARBA" id="ARBA00004685"/>
    </source>
</evidence>
<evidence type="ECO:0000256" key="1">
    <source>
        <dbReference type="ARBA" id="ARBA00001971"/>
    </source>
</evidence>
<evidence type="ECO:0000313" key="18">
    <source>
        <dbReference type="EMBL" id="RDH31244.1"/>
    </source>
</evidence>
<keyword evidence="12 17" id="KW-0472">Membrane</keyword>
<keyword evidence="8 17" id="KW-1133">Transmembrane helix</keyword>
<evidence type="ECO:0000256" key="8">
    <source>
        <dbReference type="ARBA" id="ARBA00022989"/>
    </source>
</evidence>
<dbReference type="GO" id="GO:0005506">
    <property type="term" value="F:iron ion binding"/>
    <property type="evidence" value="ECO:0007669"/>
    <property type="project" value="InterPro"/>
</dbReference>
<dbReference type="GO" id="GO:0020037">
    <property type="term" value="F:heme binding"/>
    <property type="evidence" value="ECO:0007669"/>
    <property type="project" value="InterPro"/>
</dbReference>
<comment type="similarity">
    <text evidence="4 16">Belongs to the cytochrome P450 family.</text>
</comment>
<keyword evidence="10 15" id="KW-0408">Iron</keyword>
<dbReference type="CDD" id="cd11062">
    <property type="entry name" value="CYP58-like"/>
    <property type="match status" value="1"/>
</dbReference>
<dbReference type="PANTHER" id="PTHR24305">
    <property type="entry name" value="CYTOCHROME P450"/>
    <property type="match status" value="1"/>
</dbReference>
<evidence type="ECO:0000256" key="11">
    <source>
        <dbReference type="ARBA" id="ARBA00023033"/>
    </source>
</evidence>
<keyword evidence="6 17" id="KW-0812">Transmembrane</keyword>
<evidence type="ECO:0000256" key="6">
    <source>
        <dbReference type="ARBA" id="ARBA00022692"/>
    </source>
</evidence>
<dbReference type="EMBL" id="KZ852056">
    <property type="protein sequence ID" value="RDH31244.1"/>
    <property type="molecule type" value="Genomic_DNA"/>
</dbReference>
<evidence type="ECO:0000256" key="12">
    <source>
        <dbReference type="ARBA" id="ARBA00023136"/>
    </source>
</evidence>
<dbReference type="InterPro" id="IPR001128">
    <property type="entry name" value="Cyt_P450"/>
</dbReference>
<evidence type="ECO:0000256" key="7">
    <source>
        <dbReference type="ARBA" id="ARBA00022723"/>
    </source>
</evidence>
<dbReference type="STRING" id="1341132.A0A3F3PWB0"/>
<accession>A0A3F3PWB0</accession>
<evidence type="ECO:0000256" key="14">
    <source>
        <dbReference type="ARBA" id="ARBA00069646"/>
    </source>
</evidence>
<dbReference type="GO" id="GO:0016020">
    <property type="term" value="C:membrane"/>
    <property type="evidence" value="ECO:0007669"/>
    <property type="project" value="UniProtKB-SubCell"/>
</dbReference>
<dbReference type="InterPro" id="IPR017972">
    <property type="entry name" value="Cyt_P450_CS"/>
</dbReference>
<dbReference type="InterPro" id="IPR036396">
    <property type="entry name" value="Cyt_P450_sf"/>
</dbReference>
<evidence type="ECO:0000256" key="16">
    <source>
        <dbReference type="RuleBase" id="RU000461"/>
    </source>
</evidence>
<dbReference type="GO" id="GO:0016705">
    <property type="term" value="F:oxidoreductase activity, acting on paired donors, with incorporation or reduction of molecular oxygen"/>
    <property type="evidence" value="ECO:0007669"/>
    <property type="project" value="InterPro"/>
</dbReference>
<evidence type="ECO:0000256" key="13">
    <source>
        <dbReference type="ARBA" id="ARBA00051517"/>
    </source>
</evidence>
<keyword evidence="11 16" id="KW-0503">Monooxygenase</keyword>
<keyword evidence="5 15" id="KW-0349">Heme</keyword>
<comment type="subcellular location">
    <subcellularLocation>
        <location evidence="2">Membrane</location>
        <topology evidence="2">Single-pass membrane protein</topology>
    </subcellularLocation>
</comment>
<dbReference type="PRINTS" id="PR00463">
    <property type="entry name" value="EP450I"/>
</dbReference>
<dbReference type="Proteomes" id="UP000253729">
    <property type="component" value="Unassembled WGS sequence"/>
</dbReference>
<gene>
    <name evidence="18" type="ORF">BDQ94DRAFT_160814</name>
</gene>
<dbReference type="PRINTS" id="PR00385">
    <property type="entry name" value="P450"/>
</dbReference>
<dbReference type="Gene3D" id="1.10.630.10">
    <property type="entry name" value="Cytochrome P450"/>
    <property type="match status" value="1"/>
</dbReference>
<evidence type="ECO:0000313" key="19">
    <source>
        <dbReference type="Proteomes" id="UP000253729"/>
    </source>
</evidence>
<sequence length="509" mass="57691">MSIDSLLHTSLAVGAVYLASVALYELYWSPLAHIPGPKLAACTRLYEFFYDVVCGGQYTFKIADLHKQYGPIIRISPREIHIHDPNYYETLYATNSPRNKDPWFTAHFGVDESAFSTLDYRLHRSRRAMIAPFFAKARMDGAQPLIKANLAKLIRHLDAHASSQSVLKVEVAYNSFTGDVITGYSSYRSFEYLETTDMVPIWSETVRNLVESGMLSRHLPGFFPLLAWAGSRCIAAVYPKLLPVIAFRMKCAQEVNFMWTNSEEGKKEAIQSGCSEPALFLELVSRASSTPDITEERLLHEFITIVAAGTETTAHTMTVCTFHIAHNQSILDKLREELDNRFHSNADMDLQTLEQLPYLTGIIYEGLRLSYGLSHRLQRISPIDPLKYKDIAIPPNTPVGMSSALMHHDESIFPQSHEFIPERWIDPNDRRRLNKYMVSFSKGSRQCIGMNLAFAELYLGIATLFRRYDMKLHDTTVDDVQLHGDKMLPRAKNGSKGVRVTLQRAQSIG</sequence>
<dbReference type="Pfam" id="PF00067">
    <property type="entry name" value="p450"/>
    <property type="match status" value="1"/>
</dbReference>
<organism evidence="18 19">
    <name type="scientific">Aspergillus welwitschiae</name>
    <dbReference type="NCBI Taxonomy" id="1341132"/>
    <lineage>
        <taxon>Eukaryota</taxon>
        <taxon>Fungi</taxon>
        <taxon>Dikarya</taxon>
        <taxon>Ascomycota</taxon>
        <taxon>Pezizomycotina</taxon>
        <taxon>Eurotiomycetes</taxon>
        <taxon>Eurotiomycetidae</taxon>
        <taxon>Eurotiales</taxon>
        <taxon>Aspergillaceae</taxon>
        <taxon>Aspergillus</taxon>
        <taxon>Aspergillus subgen. Circumdati</taxon>
    </lineage>
</organism>
<dbReference type="SUPFAM" id="SSF48264">
    <property type="entry name" value="Cytochrome P450"/>
    <property type="match status" value="1"/>
</dbReference>
<evidence type="ECO:0000256" key="5">
    <source>
        <dbReference type="ARBA" id="ARBA00022617"/>
    </source>
</evidence>
<reference evidence="18 19" key="1">
    <citation type="submission" date="2018-07" db="EMBL/GenBank/DDBJ databases">
        <title>The genomes of Aspergillus section Nigri reveals drivers in fungal speciation.</title>
        <authorList>
            <consortium name="DOE Joint Genome Institute"/>
            <person name="Vesth T.C."/>
            <person name="Nybo J."/>
            <person name="Theobald S."/>
            <person name="Brandl J."/>
            <person name="Frisvad J.C."/>
            <person name="Nielsen K.F."/>
            <person name="Lyhne E.K."/>
            <person name="Kogle M.E."/>
            <person name="Kuo A."/>
            <person name="Riley R."/>
            <person name="Clum A."/>
            <person name="Nolan M."/>
            <person name="Lipzen A."/>
            <person name="Salamov A."/>
            <person name="Henrissat B."/>
            <person name="Wiebenga A."/>
            <person name="De vries R.P."/>
            <person name="Grigoriev I.V."/>
            <person name="Mortensen U.H."/>
            <person name="Andersen M.R."/>
            <person name="Baker S.E."/>
        </authorList>
    </citation>
    <scope>NUCLEOTIDE SEQUENCE [LARGE SCALE GENOMIC DNA]</scope>
    <source>
        <strain evidence="18 19">CBS 139.54b</strain>
    </source>
</reference>
<evidence type="ECO:0000256" key="17">
    <source>
        <dbReference type="SAM" id="Phobius"/>
    </source>
</evidence>
<dbReference type="AlphaFoldDB" id="A0A3F3PWB0"/>
<dbReference type="PROSITE" id="PS00086">
    <property type="entry name" value="CYTOCHROME_P450"/>
    <property type="match status" value="1"/>
</dbReference>
<comment type="pathway">
    <text evidence="3">Mycotoxin biosynthesis.</text>
</comment>
<comment type="catalytic activity">
    <reaction evidence="13">
        <text>7-methylmellein + 3 reduced [NADPH--hemoprotein reductase] + 3 O2 = 7-carboxymellein + 3 oxidized [NADPH--hemoprotein reductase] + 4 H2O + 4 H(+)</text>
        <dbReference type="Rhea" id="RHEA:72771"/>
        <dbReference type="Rhea" id="RHEA-COMP:11964"/>
        <dbReference type="Rhea" id="RHEA-COMP:11965"/>
        <dbReference type="ChEBI" id="CHEBI:15377"/>
        <dbReference type="ChEBI" id="CHEBI:15378"/>
        <dbReference type="ChEBI" id="CHEBI:15379"/>
        <dbReference type="ChEBI" id="CHEBI:57618"/>
        <dbReference type="ChEBI" id="CHEBI:58210"/>
        <dbReference type="ChEBI" id="CHEBI:192524"/>
        <dbReference type="ChEBI" id="CHEBI:192525"/>
    </reaction>
    <physiologicalReaction direction="left-to-right" evidence="13">
        <dbReference type="Rhea" id="RHEA:72772"/>
    </physiologicalReaction>
</comment>
<dbReference type="InterPro" id="IPR002401">
    <property type="entry name" value="Cyt_P450_E_grp-I"/>
</dbReference>
<dbReference type="RefSeq" id="XP_026624266.1">
    <property type="nucleotide sequence ID" value="XM_026769264.1"/>
</dbReference>
<feature type="transmembrane region" description="Helical" evidence="17">
    <location>
        <begin position="6"/>
        <end position="28"/>
    </location>
</feature>
<dbReference type="GeneID" id="38137620"/>
<evidence type="ECO:0000256" key="15">
    <source>
        <dbReference type="PIRSR" id="PIRSR602401-1"/>
    </source>
</evidence>
<keyword evidence="19" id="KW-1185">Reference proteome</keyword>
<dbReference type="PANTHER" id="PTHR24305:SF157">
    <property type="entry name" value="N-ACETYLTRYPTOPHAN 6-HYDROXYLASE IVOC-RELATED"/>
    <property type="match status" value="1"/>
</dbReference>
<evidence type="ECO:0000256" key="9">
    <source>
        <dbReference type="ARBA" id="ARBA00023002"/>
    </source>
</evidence>
<dbReference type="FunFam" id="1.10.630.10:FF:000069">
    <property type="entry name" value="Cytochrome P450, putative (Eurofung)"/>
    <property type="match status" value="1"/>
</dbReference>